<keyword evidence="3 5" id="KW-1133">Transmembrane helix</keyword>
<comment type="subcellular location">
    <subcellularLocation>
        <location evidence="1">Membrane</location>
        <topology evidence="1">Multi-pass membrane protein</topology>
    </subcellularLocation>
</comment>
<feature type="domain" description="GtrA/DPMS transmembrane" evidence="6">
    <location>
        <begin position="40"/>
        <end position="160"/>
    </location>
</feature>
<dbReference type="Pfam" id="PF04138">
    <property type="entry name" value="GtrA_DPMS_TM"/>
    <property type="match status" value="1"/>
</dbReference>
<evidence type="ECO:0000313" key="7">
    <source>
        <dbReference type="EMBL" id="EHR52912.1"/>
    </source>
</evidence>
<dbReference type="OrthoDB" id="5185562at2"/>
<feature type="transmembrane region" description="Helical" evidence="5">
    <location>
        <begin position="133"/>
        <end position="155"/>
    </location>
</feature>
<dbReference type="eggNOG" id="COG2246">
    <property type="taxonomic scope" value="Bacteria"/>
</dbReference>
<sequence>MAECTIAGVSTATAAAPQPGQPSASRPRLLVRLFRAATSSIVATSISQVTLIGLLWWGASPALASAVAFVAGAIPNYFLARSWAWGRKGKPQVTRELMPYFAVIGAAGLASVGLTTVAGWITEPLQISGFVRIIVLDVAFLTSYALVFILKFALLDRLVFAGGTRTRAATSRS</sequence>
<dbReference type="EMBL" id="CM001439">
    <property type="protein sequence ID" value="EHR52912.1"/>
    <property type="molecule type" value="Genomic_DNA"/>
</dbReference>
<reference evidence="7 8" key="1">
    <citation type="journal article" date="2012" name="Stand. Genomic Sci.">
        <title>Genome sequence of the ocean sediment bacterium Saccharomonospora marina type strain (XMU15(T)).</title>
        <authorList>
            <person name="Klenk H.P."/>
            <person name="Lu M."/>
            <person name="Lucas S."/>
            <person name="Lapidus A."/>
            <person name="Copeland A."/>
            <person name="Pitluck S."/>
            <person name="Goodwin L.A."/>
            <person name="Han C."/>
            <person name="Tapia R."/>
            <person name="Brambilla E.M."/>
            <person name="Potter G."/>
            <person name="Land M."/>
            <person name="Ivanova N."/>
            <person name="Rohde M."/>
            <person name="Goker M."/>
            <person name="Detter J.C."/>
            <person name="Li W.J."/>
            <person name="Kyrpides N.C."/>
            <person name="Woyke T."/>
        </authorList>
    </citation>
    <scope>NUCLEOTIDE SEQUENCE [LARGE SCALE GENOMIC DNA]</scope>
    <source>
        <strain evidence="7 8">XMU15</strain>
    </source>
</reference>
<evidence type="ECO:0000256" key="5">
    <source>
        <dbReference type="SAM" id="Phobius"/>
    </source>
</evidence>
<keyword evidence="2 5" id="KW-0812">Transmembrane</keyword>
<dbReference type="HOGENOM" id="CLU_1546508_0_0_11"/>
<evidence type="ECO:0000256" key="2">
    <source>
        <dbReference type="ARBA" id="ARBA00022692"/>
    </source>
</evidence>
<protein>
    <submittedName>
        <fullName evidence="7">GtrA-like protein</fullName>
    </submittedName>
</protein>
<evidence type="ECO:0000313" key="8">
    <source>
        <dbReference type="Proteomes" id="UP000004926"/>
    </source>
</evidence>
<feature type="transmembrane region" description="Helical" evidence="5">
    <location>
        <begin position="100"/>
        <end position="121"/>
    </location>
</feature>
<name>H5WY45_9PSEU</name>
<keyword evidence="4 5" id="KW-0472">Membrane</keyword>
<feature type="transmembrane region" description="Helical" evidence="5">
    <location>
        <begin position="62"/>
        <end position="79"/>
    </location>
</feature>
<dbReference type="GO" id="GO:0000271">
    <property type="term" value="P:polysaccharide biosynthetic process"/>
    <property type="evidence" value="ECO:0007669"/>
    <property type="project" value="InterPro"/>
</dbReference>
<dbReference type="Proteomes" id="UP000004926">
    <property type="component" value="Chromosome"/>
</dbReference>
<dbReference type="RefSeq" id="WP_009156290.1">
    <property type="nucleotide sequence ID" value="NZ_CM001439.1"/>
</dbReference>
<accession>H5WY45</accession>
<evidence type="ECO:0000256" key="3">
    <source>
        <dbReference type="ARBA" id="ARBA00022989"/>
    </source>
</evidence>
<evidence type="ECO:0000259" key="6">
    <source>
        <dbReference type="Pfam" id="PF04138"/>
    </source>
</evidence>
<feature type="transmembrane region" description="Helical" evidence="5">
    <location>
        <begin position="33"/>
        <end position="56"/>
    </location>
</feature>
<gene>
    <name evidence="7" type="ORF">SacmaDRAFT_4738</name>
</gene>
<dbReference type="GO" id="GO:0016020">
    <property type="term" value="C:membrane"/>
    <property type="evidence" value="ECO:0007669"/>
    <property type="project" value="UniProtKB-SubCell"/>
</dbReference>
<proteinExistence type="predicted"/>
<evidence type="ECO:0000256" key="1">
    <source>
        <dbReference type="ARBA" id="ARBA00004141"/>
    </source>
</evidence>
<dbReference type="AlphaFoldDB" id="H5WY45"/>
<organism evidence="7 8">
    <name type="scientific">Saccharomonospora marina XMU15</name>
    <dbReference type="NCBI Taxonomy" id="882083"/>
    <lineage>
        <taxon>Bacteria</taxon>
        <taxon>Bacillati</taxon>
        <taxon>Actinomycetota</taxon>
        <taxon>Actinomycetes</taxon>
        <taxon>Pseudonocardiales</taxon>
        <taxon>Pseudonocardiaceae</taxon>
        <taxon>Saccharomonospora</taxon>
    </lineage>
</organism>
<keyword evidence="8" id="KW-1185">Reference proteome</keyword>
<dbReference type="InterPro" id="IPR007267">
    <property type="entry name" value="GtrA_DPMS_TM"/>
</dbReference>
<evidence type="ECO:0000256" key="4">
    <source>
        <dbReference type="ARBA" id="ARBA00023136"/>
    </source>
</evidence>